<dbReference type="NCBIfam" id="NF001055">
    <property type="entry name" value="PRK00117.2-5"/>
    <property type="match status" value="1"/>
</dbReference>
<dbReference type="Gene3D" id="1.10.10.10">
    <property type="entry name" value="Winged helix-like DNA-binding domain superfamily/Winged helix DNA-binding domain"/>
    <property type="match status" value="3"/>
</dbReference>
<evidence type="ECO:0000259" key="7">
    <source>
        <dbReference type="Pfam" id="PF21981"/>
    </source>
</evidence>
<comment type="function">
    <text evidence="5">Modulates RecA activity.</text>
</comment>
<feature type="domain" description="RecX third three-helical" evidence="7">
    <location>
        <begin position="110"/>
        <end position="155"/>
    </location>
</feature>
<evidence type="ECO:0000256" key="1">
    <source>
        <dbReference type="ARBA" id="ARBA00004496"/>
    </source>
</evidence>
<comment type="subcellular location">
    <subcellularLocation>
        <location evidence="1 5">Cytoplasm</location>
    </subcellularLocation>
</comment>
<dbReference type="InterPro" id="IPR036388">
    <property type="entry name" value="WH-like_DNA-bd_sf"/>
</dbReference>
<feature type="domain" description="RecX second three-helical" evidence="6">
    <location>
        <begin position="64"/>
        <end position="103"/>
    </location>
</feature>
<evidence type="ECO:0000313" key="10">
    <source>
        <dbReference type="Proteomes" id="UP000831607"/>
    </source>
</evidence>
<evidence type="ECO:0000259" key="6">
    <source>
        <dbReference type="Pfam" id="PF02631"/>
    </source>
</evidence>
<dbReference type="PANTHER" id="PTHR33602">
    <property type="entry name" value="REGULATORY PROTEIN RECX FAMILY PROTEIN"/>
    <property type="match status" value="1"/>
</dbReference>
<comment type="similarity">
    <text evidence="2 5">Belongs to the RecX family.</text>
</comment>
<dbReference type="Pfam" id="PF21981">
    <property type="entry name" value="RecX_HTH3"/>
    <property type="match status" value="1"/>
</dbReference>
<gene>
    <name evidence="5 9" type="primary">recX</name>
    <name evidence="9" type="ORF">DHf2319_09790</name>
</gene>
<protein>
    <recommendedName>
        <fullName evidence="3 5">Regulatory protein RecX</fullName>
    </recommendedName>
</protein>
<evidence type="ECO:0000256" key="4">
    <source>
        <dbReference type="ARBA" id="ARBA00022490"/>
    </source>
</evidence>
<proteinExistence type="inferred from homology"/>
<dbReference type="Pfam" id="PF21982">
    <property type="entry name" value="RecX_HTH1"/>
    <property type="match status" value="1"/>
</dbReference>
<organism evidence="9 10">
    <name type="scientific">Orrella daihaiensis</name>
    <dbReference type="NCBI Taxonomy" id="2782176"/>
    <lineage>
        <taxon>Bacteria</taxon>
        <taxon>Pseudomonadati</taxon>
        <taxon>Pseudomonadota</taxon>
        <taxon>Betaproteobacteria</taxon>
        <taxon>Burkholderiales</taxon>
        <taxon>Alcaligenaceae</taxon>
        <taxon>Orrella</taxon>
    </lineage>
</organism>
<dbReference type="InterPro" id="IPR003783">
    <property type="entry name" value="Regulatory_RecX"/>
</dbReference>
<dbReference type="PANTHER" id="PTHR33602:SF1">
    <property type="entry name" value="REGULATORY PROTEIN RECX FAMILY PROTEIN"/>
    <property type="match status" value="1"/>
</dbReference>
<dbReference type="InterPro" id="IPR053925">
    <property type="entry name" value="RecX_HTH_3rd"/>
</dbReference>
<evidence type="ECO:0000256" key="3">
    <source>
        <dbReference type="ARBA" id="ARBA00018111"/>
    </source>
</evidence>
<dbReference type="EMBL" id="CP063982">
    <property type="protein sequence ID" value="UOD49744.1"/>
    <property type="molecule type" value="Genomic_DNA"/>
</dbReference>
<feature type="domain" description="RecX first three-helical" evidence="8">
    <location>
        <begin position="19"/>
        <end position="57"/>
    </location>
</feature>
<accession>A0ABY4ANW9</accession>
<dbReference type="RefSeq" id="WP_243477986.1">
    <property type="nucleotide sequence ID" value="NZ_CP063982.1"/>
</dbReference>
<evidence type="ECO:0000256" key="5">
    <source>
        <dbReference type="HAMAP-Rule" id="MF_01114"/>
    </source>
</evidence>
<evidence type="ECO:0000256" key="2">
    <source>
        <dbReference type="ARBA" id="ARBA00009695"/>
    </source>
</evidence>
<dbReference type="Proteomes" id="UP000831607">
    <property type="component" value="Chromosome"/>
</dbReference>
<keyword evidence="4 5" id="KW-0963">Cytoplasm</keyword>
<sequence>MRQSNKPEEFEPLPRAGLKAKAVRWLSVREHTRTELARKLASYTEDAADIEAVLDDLEREGWQSDTRFVESFQRLKSSKQGSALIAQGLRQKGVDPELINQAMGQLKLTELDRARTVWRKKFGKVGLSPDPKEKARQARFLASRGFDAGVIWRVLDTEDLEG</sequence>
<dbReference type="InterPro" id="IPR053924">
    <property type="entry name" value="RecX_HTH_2nd"/>
</dbReference>
<dbReference type="HAMAP" id="MF_01114">
    <property type="entry name" value="RecX"/>
    <property type="match status" value="1"/>
</dbReference>
<keyword evidence="10" id="KW-1185">Reference proteome</keyword>
<dbReference type="InterPro" id="IPR053926">
    <property type="entry name" value="RecX_HTH_1st"/>
</dbReference>
<dbReference type="Pfam" id="PF02631">
    <property type="entry name" value="RecX_HTH2"/>
    <property type="match status" value="1"/>
</dbReference>
<evidence type="ECO:0000313" key="9">
    <source>
        <dbReference type="EMBL" id="UOD49744.1"/>
    </source>
</evidence>
<reference evidence="9 10" key="1">
    <citation type="submission" date="2020-11" db="EMBL/GenBank/DDBJ databases">
        <title>Algicoccus daihaiensis sp.nov., isolated from Daihai Lake in Inner Mongolia.</title>
        <authorList>
            <person name="Kai J."/>
        </authorList>
    </citation>
    <scope>NUCLEOTIDE SEQUENCE [LARGE SCALE GENOMIC DNA]</scope>
    <source>
        <strain evidence="10">f23</strain>
    </source>
</reference>
<name>A0ABY4ANW9_9BURK</name>
<evidence type="ECO:0000259" key="8">
    <source>
        <dbReference type="Pfam" id="PF21982"/>
    </source>
</evidence>